<reference evidence="1" key="2">
    <citation type="journal article" date="2015" name="Fish Shellfish Immunol.">
        <title>Early steps in the European eel (Anguilla anguilla)-Vibrio vulnificus interaction in the gills: Role of the RtxA13 toxin.</title>
        <authorList>
            <person name="Callol A."/>
            <person name="Pajuelo D."/>
            <person name="Ebbesson L."/>
            <person name="Teles M."/>
            <person name="MacKenzie S."/>
            <person name="Amaro C."/>
        </authorList>
    </citation>
    <scope>NUCLEOTIDE SEQUENCE</scope>
</reference>
<sequence>MLHPISILKYSTSCCLSHIAHQSTRYHTAQSVHAIKC</sequence>
<accession>A0A0E9QXM3</accession>
<evidence type="ECO:0000313" key="1">
    <source>
        <dbReference type="EMBL" id="JAH20828.1"/>
    </source>
</evidence>
<dbReference type="EMBL" id="GBXM01087749">
    <property type="protein sequence ID" value="JAH20828.1"/>
    <property type="molecule type" value="Transcribed_RNA"/>
</dbReference>
<name>A0A0E9QXM3_ANGAN</name>
<organism evidence="1">
    <name type="scientific">Anguilla anguilla</name>
    <name type="common">European freshwater eel</name>
    <name type="synonym">Muraena anguilla</name>
    <dbReference type="NCBI Taxonomy" id="7936"/>
    <lineage>
        <taxon>Eukaryota</taxon>
        <taxon>Metazoa</taxon>
        <taxon>Chordata</taxon>
        <taxon>Craniata</taxon>
        <taxon>Vertebrata</taxon>
        <taxon>Euteleostomi</taxon>
        <taxon>Actinopterygii</taxon>
        <taxon>Neopterygii</taxon>
        <taxon>Teleostei</taxon>
        <taxon>Anguilliformes</taxon>
        <taxon>Anguillidae</taxon>
        <taxon>Anguilla</taxon>
    </lineage>
</organism>
<protein>
    <submittedName>
        <fullName evidence="1">Uncharacterized protein</fullName>
    </submittedName>
</protein>
<dbReference type="AlphaFoldDB" id="A0A0E9QXM3"/>
<reference evidence="1" key="1">
    <citation type="submission" date="2014-11" db="EMBL/GenBank/DDBJ databases">
        <authorList>
            <person name="Amaro Gonzalez C."/>
        </authorList>
    </citation>
    <scope>NUCLEOTIDE SEQUENCE</scope>
</reference>
<dbReference type="EMBL" id="GBXM01109218">
    <property type="protein sequence ID" value="JAG99358.1"/>
    <property type="molecule type" value="Transcribed_RNA"/>
</dbReference>
<proteinExistence type="predicted"/>